<evidence type="ECO:0000313" key="4">
    <source>
        <dbReference type="EMBL" id="SQJ00325.1"/>
    </source>
</evidence>
<dbReference type="InterPro" id="IPR006143">
    <property type="entry name" value="RND_pump_MFP"/>
</dbReference>
<dbReference type="EMBL" id="LS483487">
    <property type="protein sequence ID" value="SQJ00325.1"/>
    <property type="molecule type" value="Genomic_DNA"/>
</dbReference>
<dbReference type="PANTHER" id="PTHR30469">
    <property type="entry name" value="MULTIDRUG RESISTANCE PROTEIN MDTA"/>
    <property type="match status" value="1"/>
</dbReference>
<dbReference type="Pfam" id="PF25989">
    <property type="entry name" value="YknX_C"/>
    <property type="match status" value="1"/>
</dbReference>
<evidence type="ECO:0000256" key="1">
    <source>
        <dbReference type="ARBA" id="ARBA00009477"/>
    </source>
</evidence>
<dbReference type="GeneID" id="78455230"/>
<gene>
    <name evidence="4" type="ORF">NCTC12112_00641</name>
</gene>
<reference evidence="4 5" key="1">
    <citation type="submission" date="2018-06" db="EMBL/GenBank/DDBJ databases">
        <authorList>
            <consortium name="Pathogen Informatics"/>
            <person name="Doyle S."/>
        </authorList>
    </citation>
    <scope>NUCLEOTIDE SEQUENCE [LARGE SCALE GENOMIC DNA]</scope>
    <source>
        <strain evidence="4 5">NCTC12112</strain>
    </source>
</reference>
<dbReference type="GO" id="GO:1990281">
    <property type="term" value="C:efflux pump complex"/>
    <property type="evidence" value="ECO:0007669"/>
    <property type="project" value="TreeGrafter"/>
</dbReference>
<name>A0AAX2J941_9FUSO</name>
<protein>
    <submittedName>
        <fullName evidence="4">Multidrug efflux system subunit MdtA</fullName>
    </submittedName>
</protein>
<dbReference type="SUPFAM" id="SSF111369">
    <property type="entry name" value="HlyD-like secretion proteins"/>
    <property type="match status" value="1"/>
</dbReference>
<dbReference type="PANTHER" id="PTHR30469:SF15">
    <property type="entry name" value="HLYD FAMILY OF SECRETION PROTEINS"/>
    <property type="match status" value="1"/>
</dbReference>
<dbReference type="NCBIfam" id="TIGR01730">
    <property type="entry name" value="RND_mfp"/>
    <property type="match status" value="1"/>
</dbReference>
<evidence type="ECO:0000313" key="5">
    <source>
        <dbReference type="Proteomes" id="UP000249008"/>
    </source>
</evidence>
<dbReference type="PRINTS" id="PR01490">
    <property type="entry name" value="RTXTOXIND"/>
</dbReference>
<accession>A0AAX2J941</accession>
<keyword evidence="2" id="KW-0175">Coiled coil</keyword>
<dbReference type="Gene3D" id="2.40.50.100">
    <property type="match status" value="1"/>
</dbReference>
<organism evidence="4 5">
    <name type="scientific">Fusobacterium ulcerans</name>
    <dbReference type="NCBI Taxonomy" id="861"/>
    <lineage>
        <taxon>Bacteria</taxon>
        <taxon>Fusobacteriati</taxon>
        <taxon>Fusobacteriota</taxon>
        <taxon>Fusobacteriia</taxon>
        <taxon>Fusobacteriales</taxon>
        <taxon>Fusobacteriaceae</taxon>
        <taxon>Fusobacterium</taxon>
    </lineage>
</organism>
<dbReference type="Gene3D" id="2.40.30.170">
    <property type="match status" value="1"/>
</dbReference>
<dbReference type="GO" id="GO:0015562">
    <property type="term" value="F:efflux transmembrane transporter activity"/>
    <property type="evidence" value="ECO:0007669"/>
    <property type="project" value="TreeGrafter"/>
</dbReference>
<comment type="similarity">
    <text evidence="1">Belongs to the membrane fusion protein (MFP) (TC 8.A.1) family.</text>
</comment>
<feature type="coiled-coil region" evidence="2">
    <location>
        <begin position="101"/>
        <end position="166"/>
    </location>
</feature>
<sequence>MKKKLDIKIILLIILIVIVAGVEFIRYRTTIDTKKNISTYTALRVKDNGGRGYIEADGNVAANDTKKVFVDKKLKVDEVFIQEGDYVEKGQILMTFDETERNNTMRKLERERLALAKLKRDIKVERELNKIGGSSDNAVKELNEEIRKIEINIEEYMEDLSKTAERIESPVSGTITSLTAQENYLVDTDSPLMEIADLSDIKIVLEVPEYDVKDIELGQKLMIKPEVFEKKKSYLGVVTKISRISKVSETTSENVLEVEVKPDEAIPYIVPGFKVSAVIYLEQRDSGILIPKTAILEESGKYFVFVSSDDGVLSKRGIEVENIKGDDIVVKNGLKAGENILVTPDESLKEGNKVFLQFKNSERKGAGKA</sequence>
<dbReference type="InterPro" id="IPR058637">
    <property type="entry name" value="YknX-like_C"/>
</dbReference>
<feature type="domain" description="YknX-like C-terminal permuted SH3-like" evidence="3">
    <location>
        <begin position="289"/>
        <end position="354"/>
    </location>
</feature>
<dbReference type="Proteomes" id="UP000249008">
    <property type="component" value="Chromosome 1"/>
</dbReference>
<proteinExistence type="inferred from homology"/>
<dbReference type="AlphaFoldDB" id="A0AAX2J941"/>
<dbReference type="KEGG" id="ful:C4N20_10435"/>
<evidence type="ECO:0000259" key="3">
    <source>
        <dbReference type="Pfam" id="PF25989"/>
    </source>
</evidence>
<dbReference type="RefSeq" id="WP_005976086.1">
    <property type="nucleotide sequence ID" value="NZ_CABKNW010000001.1"/>
</dbReference>
<evidence type="ECO:0000256" key="2">
    <source>
        <dbReference type="SAM" id="Coils"/>
    </source>
</evidence>
<dbReference type="Gene3D" id="2.40.420.20">
    <property type="match status" value="1"/>
</dbReference>